<evidence type="ECO:0000313" key="4">
    <source>
        <dbReference type="WBParaSite" id="maker-unitig_32532-snap-gene-0.2-mRNA-1"/>
    </source>
</evidence>
<protein>
    <submittedName>
        <fullName evidence="4">Secreted protein</fullName>
    </submittedName>
</protein>
<keyword evidence="2" id="KW-0472">Membrane</keyword>
<keyword evidence="2" id="KW-1133">Transmembrane helix</keyword>
<dbReference type="AlphaFoldDB" id="A0A1I8FG01"/>
<dbReference type="Proteomes" id="UP000095280">
    <property type="component" value="Unplaced"/>
</dbReference>
<feature type="compositionally biased region" description="Low complexity" evidence="1">
    <location>
        <begin position="40"/>
        <end position="52"/>
    </location>
</feature>
<accession>A0A1I8FG01</accession>
<feature type="region of interest" description="Disordered" evidence="1">
    <location>
        <begin position="40"/>
        <end position="67"/>
    </location>
</feature>
<keyword evidence="2" id="KW-0812">Transmembrane</keyword>
<feature type="transmembrane region" description="Helical" evidence="2">
    <location>
        <begin position="12"/>
        <end position="33"/>
    </location>
</feature>
<keyword evidence="3" id="KW-1185">Reference proteome</keyword>
<sequence>AAAALLNGRGAWLISLCLLLVGTTACVACLCGLRRRAAAGSSAPRPAGSDGAVQRPETEAEPMGLLDGEDRNGDAIAHLEPEWQLDSLRLADSKTSFQGGNECSNPMAAVGRVELNCLKLRCWRITAEMYVELSFPTGKQLRKQLHQMQHHCQAVARHLPSPIRLESKLTLVVLFAYFS</sequence>
<name>A0A1I8FG01_9PLAT</name>
<dbReference type="WBParaSite" id="maker-unitig_32532-snap-gene-0.2-mRNA-1">
    <property type="protein sequence ID" value="maker-unitig_32532-snap-gene-0.2-mRNA-1"/>
    <property type="gene ID" value="maker-unitig_32532-snap-gene-0.2"/>
</dbReference>
<proteinExistence type="predicted"/>
<organism evidence="3 4">
    <name type="scientific">Macrostomum lignano</name>
    <dbReference type="NCBI Taxonomy" id="282301"/>
    <lineage>
        <taxon>Eukaryota</taxon>
        <taxon>Metazoa</taxon>
        <taxon>Spiralia</taxon>
        <taxon>Lophotrochozoa</taxon>
        <taxon>Platyhelminthes</taxon>
        <taxon>Rhabditophora</taxon>
        <taxon>Macrostomorpha</taxon>
        <taxon>Macrostomida</taxon>
        <taxon>Macrostomidae</taxon>
        <taxon>Macrostomum</taxon>
    </lineage>
</organism>
<evidence type="ECO:0000313" key="3">
    <source>
        <dbReference type="Proteomes" id="UP000095280"/>
    </source>
</evidence>
<evidence type="ECO:0000256" key="1">
    <source>
        <dbReference type="SAM" id="MobiDB-lite"/>
    </source>
</evidence>
<reference evidence="4" key="1">
    <citation type="submission" date="2016-11" db="UniProtKB">
        <authorList>
            <consortium name="WormBaseParasite"/>
        </authorList>
    </citation>
    <scope>IDENTIFICATION</scope>
</reference>
<evidence type="ECO:0000256" key="2">
    <source>
        <dbReference type="SAM" id="Phobius"/>
    </source>
</evidence>